<reference evidence="7 8" key="1">
    <citation type="journal article" date="2015" name="Nature">
        <title>rRNA introns, odd ribosomes, and small enigmatic genomes across a large radiation of phyla.</title>
        <authorList>
            <person name="Brown C.T."/>
            <person name="Hug L.A."/>
            <person name="Thomas B.C."/>
            <person name="Sharon I."/>
            <person name="Castelle C.J."/>
            <person name="Singh A."/>
            <person name="Wilkins M.J."/>
            <person name="Williams K.H."/>
            <person name="Banfield J.F."/>
        </authorList>
    </citation>
    <scope>NUCLEOTIDE SEQUENCE [LARGE SCALE GENOMIC DNA]</scope>
</reference>
<dbReference type="EMBL" id="LCAP01000001">
    <property type="protein sequence ID" value="KKR91909.1"/>
    <property type="molecule type" value="Genomic_DNA"/>
</dbReference>
<keyword evidence="4" id="KW-1015">Disulfide bond</keyword>
<evidence type="ECO:0000313" key="8">
    <source>
        <dbReference type="Proteomes" id="UP000034190"/>
    </source>
</evidence>
<evidence type="ECO:0000256" key="1">
    <source>
        <dbReference type="ARBA" id="ARBA00022630"/>
    </source>
</evidence>
<evidence type="ECO:0000313" key="7">
    <source>
        <dbReference type="EMBL" id="KKR91909.1"/>
    </source>
</evidence>
<evidence type="ECO:0000256" key="5">
    <source>
        <dbReference type="ARBA" id="ARBA00023284"/>
    </source>
</evidence>
<feature type="domain" description="FAD/NAD(P)-binding" evidence="6">
    <location>
        <begin position="2"/>
        <end position="287"/>
    </location>
</feature>
<dbReference type="InterPro" id="IPR023753">
    <property type="entry name" value="FAD/NAD-binding_dom"/>
</dbReference>
<keyword evidence="1" id="KW-0285">Flavoprotein</keyword>
<keyword evidence="3" id="KW-0560">Oxidoreductase</keyword>
<name>A0A0G0UT19_9BACT</name>
<proteinExistence type="predicted"/>
<dbReference type="InterPro" id="IPR050097">
    <property type="entry name" value="Ferredoxin-NADP_redctase_2"/>
</dbReference>
<accession>A0A0G0UT19</accession>
<dbReference type="Pfam" id="PF07992">
    <property type="entry name" value="Pyr_redox_2"/>
    <property type="match status" value="1"/>
</dbReference>
<dbReference type="SUPFAM" id="SSF51905">
    <property type="entry name" value="FAD/NAD(P)-binding domain"/>
    <property type="match status" value="1"/>
</dbReference>
<dbReference type="AlphaFoldDB" id="A0A0G0UT19"/>
<evidence type="ECO:0000256" key="3">
    <source>
        <dbReference type="ARBA" id="ARBA00023002"/>
    </source>
</evidence>
<dbReference type="PROSITE" id="PS00573">
    <property type="entry name" value="PYRIDINE_REDOX_2"/>
    <property type="match status" value="1"/>
</dbReference>
<dbReference type="Gene3D" id="3.50.50.60">
    <property type="entry name" value="FAD/NAD(P)-binding domain"/>
    <property type="match status" value="2"/>
</dbReference>
<organism evidence="7 8">
    <name type="scientific">Candidatus Falkowbacteria bacterium GW2011_GWA2_41_14</name>
    <dbReference type="NCBI Taxonomy" id="1618635"/>
    <lineage>
        <taxon>Bacteria</taxon>
        <taxon>Candidatus Falkowiibacteriota</taxon>
    </lineage>
</organism>
<protein>
    <submittedName>
        <fullName evidence="7">Pyridine nucleotide-disulfide oxidoreductase, FAD/NAD(P)-binding domain-containing protein</fullName>
    </submittedName>
</protein>
<evidence type="ECO:0000256" key="2">
    <source>
        <dbReference type="ARBA" id="ARBA00022827"/>
    </source>
</evidence>
<dbReference type="GO" id="GO:0016668">
    <property type="term" value="F:oxidoreductase activity, acting on a sulfur group of donors, NAD(P) as acceptor"/>
    <property type="evidence" value="ECO:0007669"/>
    <property type="project" value="UniProtKB-ARBA"/>
</dbReference>
<dbReference type="PRINTS" id="PR00368">
    <property type="entry name" value="FADPNR"/>
</dbReference>
<dbReference type="PRINTS" id="PR00469">
    <property type="entry name" value="PNDRDTASEII"/>
</dbReference>
<dbReference type="Proteomes" id="UP000034190">
    <property type="component" value="Unassembled WGS sequence"/>
</dbReference>
<dbReference type="InterPro" id="IPR008255">
    <property type="entry name" value="Pyr_nucl-diS_OxRdtase_2_AS"/>
</dbReference>
<sequence length="303" mass="32769">MFDTIIIGAGPTGLTAAIYASRRMMKTLVISKNIGGQVIWTSDIENYPGIKSIKGPNLANNMLEQARSFGVEIRSEGVNKITRLDNGNFAVGTNKGKYDTKTVIIAMGLAPKSLNLPNEKELIGQGISYCANCDGLFFKEKTVAVVGGGNAALDAAGVMSKIASLVYLIYRKSKFKGFEILADRVKDKKNIKIMMDSEIIEILGKNKLEKIKVINIVNQKTKALEVNGLFVEIGHEPETDLVIDLVKRDSKGQVIVDLSGKTSLAGMFAAGDVTQSEFKQIIIGCGQGAVAALSAYKYLQNRK</sequence>
<keyword evidence="2" id="KW-0274">FAD</keyword>
<evidence type="ECO:0000259" key="6">
    <source>
        <dbReference type="Pfam" id="PF07992"/>
    </source>
</evidence>
<gene>
    <name evidence="7" type="ORF">UU43_C0001G0089</name>
</gene>
<comment type="caution">
    <text evidence="7">The sequence shown here is derived from an EMBL/GenBank/DDBJ whole genome shotgun (WGS) entry which is preliminary data.</text>
</comment>
<keyword evidence="5" id="KW-0676">Redox-active center</keyword>
<dbReference type="PANTHER" id="PTHR48105">
    <property type="entry name" value="THIOREDOXIN REDUCTASE 1-RELATED-RELATED"/>
    <property type="match status" value="1"/>
</dbReference>
<evidence type="ECO:0000256" key="4">
    <source>
        <dbReference type="ARBA" id="ARBA00023157"/>
    </source>
</evidence>
<dbReference type="InterPro" id="IPR036188">
    <property type="entry name" value="FAD/NAD-bd_sf"/>
</dbReference>
<dbReference type="PATRIC" id="fig|1618635.3.peg.99"/>